<protein>
    <recommendedName>
        <fullName evidence="3">Alpha/beta hydrolase</fullName>
    </recommendedName>
</protein>
<evidence type="ECO:0000313" key="1">
    <source>
        <dbReference type="EMBL" id="MFD2565293.1"/>
    </source>
</evidence>
<evidence type="ECO:0008006" key="3">
    <source>
        <dbReference type="Google" id="ProtNLM"/>
    </source>
</evidence>
<dbReference type="RefSeq" id="WP_378295115.1">
    <property type="nucleotide sequence ID" value="NZ_JBHULE010000035.1"/>
</dbReference>
<evidence type="ECO:0000313" key="2">
    <source>
        <dbReference type="Proteomes" id="UP001597319"/>
    </source>
</evidence>
<dbReference type="Proteomes" id="UP001597319">
    <property type="component" value="Unassembled WGS sequence"/>
</dbReference>
<keyword evidence="2" id="KW-1185">Reference proteome</keyword>
<accession>A0ABW5LKB0</accession>
<name>A0ABW5LKB0_9FLAO</name>
<comment type="caution">
    <text evidence="1">The sequence shown here is derived from an EMBL/GenBank/DDBJ whole genome shotgun (WGS) entry which is preliminary data.</text>
</comment>
<gene>
    <name evidence="1" type="ORF">ACFSR1_21630</name>
</gene>
<organism evidence="1 2">
    <name type="scientific">Aquimarina rubra</name>
    <dbReference type="NCBI Taxonomy" id="1920033"/>
    <lineage>
        <taxon>Bacteria</taxon>
        <taxon>Pseudomonadati</taxon>
        <taxon>Bacteroidota</taxon>
        <taxon>Flavobacteriia</taxon>
        <taxon>Flavobacteriales</taxon>
        <taxon>Flavobacteriaceae</taxon>
        <taxon>Aquimarina</taxon>
    </lineage>
</organism>
<proteinExistence type="predicted"/>
<sequence length="472" mass="55293">MKSNSMKTILFFALVCSITYSYSQSTLTLKKGIVIDSLTVPSSKGVYSLYLPKSFDLNKGWPILFGFDNNGDMSSLTHLFSKSAEEFGYIIAVSNYGEKLSVNDKTNYIALFMKHIVSLFPIKNKRMYVFGVGKDAPLNTSLPILYKQINGVIAIGDGYNYNLKLNRNKNFSYVGIVGEQSFRYRNFLDTKKYLNKKGISSEVYIYEGNKKLPSERIIAKALPYFTLEAMAKGNVPKDSIWIRNIYEKDLEEARMLKENGKYLYAYDQLTQMRDRYRLFREEDTLKEEQKEIRKINAYKKEKRQRTKYQNQEIFLRQTFALSLDEDVELSQYDNLGWWQYRMTELDKLQKSKEKYAVDMAVRIKGFLKHMILEYKKELAKESREIDRKILLNILNTIVDKNDFEAYRKIISLSVLDRDNGTALFYLEKMLQNGFKDLEALYTIEGTLSLRISKEYNNIIKKYLGKSKYFSEN</sequence>
<dbReference type="EMBL" id="JBHULE010000035">
    <property type="protein sequence ID" value="MFD2565293.1"/>
    <property type="molecule type" value="Genomic_DNA"/>
</dbReference>
<reference evidence="2" key="1">
    <citation type="journal article" date="2019" name="Int. J. Syst. Evol. Microbiol.">
        <title>The Global Catalogue of Microorganisms (GCM) 10K type strain sequencing project: providing services to taxonomists for standard genome sequencing and annotation.</title>
        <authorList>
            <consortium name="The Broad Institute Genomics Platform"/>
            <consortium name="The Broad Institute Genome Sequencing Center for Infectious Disease"/>
            <person name="Wu L."/>
            <person name="Ma J."/>
        </authorList>
    </citation>
    <scope>NUCLEOTIDE SEQUENCE [LARGE SCALE GENOMIC DNA]</scope>
    <source>
        <strain evidence="2">KCTC 52274</strain>
    </source>
</reference>